<dbReference type="AlphaFoldDB" id="A0A0C3RQD3"/>
<organism evidence="7 8">
    <name type="scientific">Phlebiopsis gigantea (strain 11061_1 CR5-6)</name>
    <name type="common">White-rot fungus</name>
    <name type="synonym">Peniophora gigantea</name>
    <dbReference type="NCBI Taxonomy" id="745531"/>
    <lineage>
        <taxon>Eukaryota</taxon>
        <taxon>Fungi</taxon>
        <taxon>Dikarya</taxon>
        <taxon>Basidiomycota</taxon>
        <taxon>Agaricomycotina</taxon>
        <taxon>Agaricomycetes</taxon>
        <taxon>Polyporales</taxon>
        <taxon>Phanerochaetaceae</taxon>
        <taxon>Phlebiopsis</taxon>
    </lineage>
</organism>
<keyword evidence="5 6" id="KW-0472">Membrane</keyword>
<dbReference type="PANTHER" id="PTHR12300:SF161">
    <property type="entry name" value="RECEPTOR EXPRESSION-ENHANCING PROTEIN"/>
    <property type="match status" value="1"/>
</dbReference>
<keyword evidence="4 6" id="KW-1133">Transmembrane helix</keyword>
<evidence type="ECO:0000256" key="3">
    <source>
        <dbReference type="ARBA" id="ARBA00022692"/>
    </source>
</evidence>
<evidence type="ECO:0000256" key="6">
    <source>
        <dbReference type="RuleBase" id="RU362006"/>
    </source>
</evidence>
<evidence type="ECO:0000256" key="2">
    <source>
        <dbReference type="ARBA" id="ARBA00008573"/>
    </source>
</evidence>
<dbReference type="GO" id="GO:0016020">
    <property type="term" value="C:membrane"/>
    <property type="evidence" value="ECO:0007669"/>
    <property type="project" value="UniProtKB-SubCell"/>
</dbReference>
<dbReference type="Pfam" id="PF03134">
    <property type="entry name" value="TB2_DP1_HVA22"/>
    <property type="match status" value="1"/>
</dbReference>
<name>A0A0C3RQD3_PHLG1</name>
<evidence type="ECO:0000256" key="1">
    <source>
        <dbReference type="ARBA" id="ARBA00004141"/>
    </source>
</evidence>
<evidence type="ECO:0000256" key="4">
    <source>
        <dbReference type="ARBA" id="ARBA00022989"/>
    </source>
</evidence>
<gene>
    <name evidence="7" type="ORF">PHLGIDRAFT_32359</name>
</gene>
<evidence type="ECO:0000313" key="8">
    <source>
        <dbReference type="Proteomes" id="UP000053257"/>
    </source>
</evidence>
<dbReference type="OrthoDB" id="10009287at2759"/>
<evidence type="ECO:0000313" key="7">
    <source>
        <dbReference type="EMBL" id="KIP01986.1"/>
    </source>
</evidence>
<comment type="caution">
    <text evidence="6">Lacks conserved residue(s) required for the propagation of feature annotation.</text>
</comment>
<sequence length="195" mass="21941">MASAQNVKQHPAVIQAQNKANYYVGQLDKELSRYPALTAFEERTQVPKAYAFLGGVILLFVLHAVNTFASPVSNILGWALPAYLSIKAIESPAQNDDVQWLTYWVVFGFFNFLESFALRIVLYYLPWYFAFKSVFILWLQLPAFRGAETLYGHVVRPAFATVQAKTNGTTTNPPYVETPSQADTLRDRAAYATSE</sequence>
<dbReference type="PANTHER" id="PTHR12300">
    <property type="entry name" value="HVA22-LIKE PROTEINS"/>
    <property type="match status" value="1"/>
</dbReference>
<reference evidence="7 8" key="1">
    <citation type="journal article" date="2014" name="PLoS Genet.">
        <title>Analysis of the Phlebiopsis gigantea genome, transcriptome and secretome provides insight into its pioneer colonization strategies of wood.</title>
        <authorList>
            <person name="Hori C."/>
            <person name="Ishida T."/>
            <person name="Igarashi K."/>
            <person name="Samejima M."/>
            <person name="Suzuki H."/>
            <person name="Master E."/>
            <person name="Ferreira P."/>
            <person name="Ruiz-Duenas F.J."/>
            <person name="Held B."/>
            <person name="Canessa P."/>
            <person name="Larrondo L.F."/>
            <person name="Schmoll M."/>
            <person name="Druzhinina I.S."/>
            <person name="Kubicek C.P."/>
            <person name="Gaskell J.A."/>
            <person name="Kersten P."/>
            <person name="St John F."/>
            <person name="Glasner J."/>
            <person name="Sabat G."/>
            <person name="Splinter BonDurant S."/>
            <person name="Syed K."/>
            <person name="Yadav J."/>
            <person name="Mgbeahuruike A.C."/>
            <person name="Kovalchuk A."/>
            <person name="Asiegbu F.O."/>
            <person name="Lackner G."/>
            <person name="Hoffmeister D."/>
            <person name="Rencoret J."/>
            <person name="Gutierrez A."/>
            <person name="Sun H."/>
            <person name="Lindquist E."/>
            <person name="Barry K."/>
            <person name="Riley R."/>
            <person name="Grigoriev I.V."/>
            <person name="Henrissat B."/>
            <person name="Kues U."/>
            <person name="Berka R.M."/>
            <person name="Martinez A.T."/>
            <person name="Covert S.F."/>
            <person name="Blanchette R.A."/>
            <person name="Cullen D."/>
        </authorList>
    </citation>
    <scope>NUCLEOTIDE SEQUENCE [LARGE SCALE GENOMIC DNA]</scope>
    <source>
        <strain evidence="7 8">11061_1 CR5-6</strain>
    </source>
</reference>
<feature type="transmembrane region" description="Helical" evidence="6">
    <location>
        <begin position="101"/>
        <end position="125"/>
    </location>
</feature>
<feature type="transmembrane region" description="Helical" evidence="6">
    <location>
        <begin position="49"/>
        <end position="69"/>
    </location>
</feature>
<keyword evidence="8" id="KW-1185">Reference proteome</keyword>
<proteinExistence type="inferred from homology"/>
<keyword evidence="3 6" id="KW-0812">Transmembrane</keyword>
<accession>A0A0C3RQD3</accession>
<dbReference type="InterPro" id="IPR004345">
    <property type="entry name" value="TB2_DP1_HVA22"/>
</dbReference>
<dbReference type="STRING" id="745531.A0A0C3RQD3"/>
<dbReference type="Proteomes" id="UP000053257">
    <property type="component" value="Unassembled WGS sequence"/>
</dbReference>
<protein>
    <recommendedName>
        <fullName evidence="6">Protein YOP1</fullName>
    </recommendedName>
</protein>
<comment type="similarity">
    <text evidence="2 6">Belongs to the DP1 family.</text>
</comment>
<dbReference type="HOGENOM" id="CLU_028431_2_1_1"/>
<evidence type="ECO:0000256" key="5">
    <source>
        <dbReference type="ARBA" id="ARBA00023136"/>
    </source>
</evidence>
<comment type="subcellular location">
    <subcellularLocation>
        <location evidence="1 6">Membrane</location>
        <topology evidence="1 6">Multi-pass membrane protein</topology>
    </subcellularLocation>
</comment>
<dbReference type="EMBL" id="KN840716">
    <property type="protein sequence ID" value="KIP01986.1"/>
    <property type="molecule type" value="Genomic_DNA"/>
</dbReference>